<dbReference type="EMBL" id="CAEZYR010000003">
    <property type="protein sequence ID" value="CAB4725600.1"/>
    <property type="molecule type" value="Genomic_DNA"/>
</dbReference>
<dbReference type="EMBL" id="CAFBMH010000010">
    <property type="protein sequence ID" value="CAB4893909.1"/>
    <property type="molecule type" value="Genomic_DNA"/>
</dbReference>
<accession>A0A6J6RSR1</accession>
<evidence type="ECO:0000313" key="6">
    <source>
        <dbReference type="EMBL" id="CAB4977361.1"/>
    </source>
</evidence>
<evidence type="ECO:0000313" key="4">
    <source>
        <dbReference type="EMBL" id="CAB4832179.1"/>
    </source>
</evidence>
<dbReference type="GO" id="GO:0016787">
    <property type="term" value="F:hydrolase activity"/>
    <property type="evidence" value="ECO:0007669"/>
    <property type="project" value="InterPro"/>
</dbReference>
<dbReference type="GO" id="GO:0016831">
    <property type="term" value="F:carboxy-lyase activity"/>
    <property type="evidence" value="ECO:0007669"/>
    <property type="project" value="InterPro"/>
</dbReference>
<dbReference type="PANTHER" id="PTHR21240">
    <property type="entry name" value="2-AMINO-3-CARBOXYLMUCONATE-6-SEMIALDEHYDE DECARBOXYLASE"/>
    <property type="match status" value="1"/>
</dbReference>
<gene>
    <name evidence="3" type="ORF">UFOPK2754_00116</name>
    <name evidence="4" type="ORF">UFOPK3139_01614</name>
    <name evidence="5" type="ORF">UFOPK3543_00460</name>
    <name evidence="6" type="ORF">UFOPK3967_00136</name>
</gene>
<dbReference type="EMBL" id="CAFBOS010000004">
    <property type="protein sequence ID" value="CAB4977361.1"/>
    <property type="molecule type" value="Genomic_DNA"/>
</dbReference>
<dbReference type="GO" id="GO:0019748">
    <property type="term" value="P:secondary metabolic process"/>
    <property type="evidence" value="ECO:0007669"/>
    <property type="project" value="TreeGrafter"/>
</dbReference>
<dbReference type="InterPro" id="IPR006680">
    <property type="entry name" value="Amidohydro-rel"/>
</dbReference>
<dbReference type="InterPro" id="IPR032466">
    <property type="entry name" value="Metal_Hydrolase"/>
</dbReference>
<feature type="domain" description="Amidohydrolase-related" evidence="2">
    <location>
        <begin position="123"/>
        <end position="393"/>
    </location>
</feature>
<keyword evidence="1" id="KW-0456">Lyase</keyword>
<organism evidence="3">
    <name type="scientific">freshwater metagenome</name>
    <dbReference type="NCBI Taxonomy" id="449393"/>
    <lineage>
        <taxon>unclassified sequences</taxon>
        <taxon>metagenomes</taxon>
        <taxon>ecological metagenomes</taxon>
    </lineage>
</organism>
<dbReference type="Pfam" id="PF04909">
    <property type="entry name" value="Amidohydro_2"/>
    <property type="match status" value="1"/>
</dbReference>
<dbReference type="SUPFAM" id="SSF51556">
    <property type="entry name" value="Metallo-dependent hydrolases"/>
    <property type="match status" value="1"/>
</dbReference>
<evidence type="ECO:0000259" key="2">
    <source>
        <dbReference type="Pfam" id="PF04909"/>
    </source>
</evidence>
<dbReference type="Gene3D" id="3.20.20.140">
    <property type="entry name" value="Metal-dependent hydrolases"/>
    <property type="match status" value="1"/>
</dbReference>
<sequence>MTATIDYPLFDSDNHYYEPRDAFTRFMEPKLAHKAIRPVVDAAGVERVLIGDKPFTFLEHRNYDTVVPPGALREMLRSMKSSSADVRGTSTIVQMPREYVARTERLALLDAQGIESTFMFPTLAVCVEAFMKDDPEQLYANFRAFNTWLDDEWGFDHAGRIYAPPLMSLRDLDQAIIELEWAIARGARAICLRAGPAYGRAPSDPYFDPFWARVNEAGLVLGLHIGESGYNELFSVQWGEQPTPPSHRQSAFQWTCFYGDRPVMDTIAALIFHNFFARFPRIRVMSIENGSLWVPYLMRAMDKMGGMGRNGPWPGGRITERPSAIFKRHVFVSPYHEEPIADLVDLIGATQVLFGSDFPHAEGLANPRSFADSLPALSYDDLRRVMRENARDLVASA</sequence>
<dbReference type="AlphaFoldDB" id="A0A6J6RSR1"/>
<dbReference type="PANTHER" id="PTHR21240:SF28">
    <property type="entry name" value="ISO-OROTATE DECARBOXYLASE (EUROFUNG)"/>
    <property type="match status" value="1"/>
</dbReference>
<evidence type="ECO:0000313" key="5">
    <source>
        <dbReference type="EMBL" id="CAB4893909.1"/>
    </source>
</evidence>
<dbReference type="GO" id="GO:0005737">
    <property type="term" value="C:cytoplasm"/>
    <property type="evidence" value="ECO:0007669"/>
    <property type="project" value="TreeGrafter"/>
</dbReference>
<protein>
    <submittedName>
        <fullName evidence="3">Unannotated protein</fullName>
    </submittedName>
</protein>
<dbReference type="EMBL" id="CAFABA010000063">
    <property type="protein sequence ID" value="CAB4832179.1"/>
    <property type="molecule type" value="Genomic_DNA"/>
</dbReference>
<evidence type="ECO:0000256" key="1">
    <source>
        <dbReference type="ARBA" id="ARBA00023239"/>
    </source>
</evidence>
<dbReference type="InterPro" id="IPR032465">
    <property type="entry name" value="ACMSD"/>
</dbReference>
<name>A0A6J6RSR1_9ZZZZ</name>
<reference evidence="3" key="1">
    <citation type="submission" date="2020-05" db="EMBL/GenBank/DDBJ databases">
        <authorList>
            <person name="Chiriac C."/>
            <person name="Salcher M."/>
            <person name="Ghai R."/>
            <person name="Kavagutti S V."/>
        </authorList>
    </citation>
    <scope>NUCLEOTIDE SEQUENCE</scope>
</reference>
<evidence type="ECO:0000313" key="3">
    <source>
        <dbReference type="EMBL" id="CAB4725600.1"/>
    </source>
</evidence>
<proteinExistence type="predicted"/>